<organism evidence="3 4">
    <name type="scientific">Rhizoctonia solani</name>
    <dbReference type="NCBI Taxonomy" id="456999"/>
    <lineage>
        <taxon>Eukaryota</taxon>
        <taxon>Fungi</taxon>
        <taxon>Dikarya</taxon>
        <taxon>Basidiomycota</taxon>
        <taxon>Agaricomycotina</taxon>
        <taxon>Agaricomycetes</taxon>
        <taxon>Cantharellales</taxon>
        <taxon>Ceratobasidiaceae</taxon>
        <taxon>Rhizoctonia</taxon>
    </lineage>
</organism>
<dbReference type="OrthoDB" id="2322499at2759"/>
<evidence type="ECO:0000256" key="1">
    <source>
        <dbReference type="SAM" id="Coils"/>
    </source>
</evidence>
<feature type="region of interest" description="Disordered" evidence="2">
    <location>
        <begin position="728"/>
        <end position="756"/>
    </location>
</feature>
<feature type="region of interest" description="Disordered" evidence="2">
    <location>
        <begin position="531"/>
        <end position="558"/>
    </location>
</feature>
<evidence type="ECO:0000256" key="2">
    <source>
        <dbReference type="SAM" id="MobiDB-lite"/>
    </source>
</evidence>
<feature type="coiled-coil region" evidence="1">
    <location>
        <begin position="362"/>
        <end position="428"/>
    </location>
</feature>
<feature type="compositionally biased region" description="Polar residues" evidence="2">
    <location>
        <begin position="26"/>
        <end position="36"/>
    </location>
</feature>
<name>A0A8H3CR21_9AGAM</name>
<feature type="region of interest" description="Disordered" evidence="2">
    <location>
        <begin position="251"/>
        <end position="276"/>
    </location>
</feature>
<gene>
    <name evidence="3" type="ORF">RDB_LOCUS97541</name>
</gene>
<feature type="coiled-coil region" evidence="1">
    <location>
        <begin position="822"/>
        <end position="957"/>
    </location>
</feature>
<evidence type="ECO:0000313" key="4">
    <source>
        <dbReference type="Proteomes" id="UP000663853"/>
    </source>
</evidence>
<dbReference type="AlphaFoldDB" id="A0A8H3CR21"/>
<dbReference type="Proteomes" id="UP000663853">
    <property type="component" value="Unassembled WGS sequence"/>
</dbReference>
<comment type="caution">
    <text evidence="3">The sequence shown here is derived from an EMBL/GenBank/DDBJ whole genome shotgun (WGS) entry which is preliminary data.</text>
</comment>
<evidence type="ECO:0000313" key="3">
    <source>
        <dbReference type="EMBL" id="CAE6487915.1"/>
    </source>
</evidence>
<keyword evidence="1" id="KW-0175">Coiled coil</keyword>
<protein>
    <submittedName>
        <fullName evidence="3">Uncharacterized protein</fullName>
    </submittedName>
</protein>
<dbReference type="EMBL" id="CAJMXA010002837">
    <property type="protein sequence ID" value="CAE6487915.1"/>
    <property type="molecule type" value="Genomic_DNA"/>
</dbReference>
<feature type="region of interest" description="Disordered" evidence="2">
    <location>
        <begin position="1100"/>
        <end position="1259"/>
    </location>
</feature>
<proteinExistence type="predicted"/>
<feature type="compositionally biased region" description="Low complexity" evidence="2">
    <location>
        <begin position="547"/>
        <end position="558"/>
    </location>
</feature>
<feature type="region of interest" description="Disordered" evidence="2">
    <location>
        <begin position="1"/>
        <end position="45"/>
    </location>
</feature>
<feature type="coiled-coil region" evidence="1">
    <location>
        <begin position="1031"/>
        <end position="1065"/>
    </location>
</feature>
<feature type="compositionally biased region" description="Polar residues" evidence="2">
    <location>
        <begin position="253"/>
        <end position="270"/>
    </location>
</feature>
<feature type="coiled-coil region" evidence="1">
    <location>
        <begin position="301"/>
        <end position="335"/>
    </location>
</feature>
<sequence>MDKRGNGFLPAGTGPPLPPTMDFAFTNPNANQSRGTPTPRGYFSENRLDRSKYVHDSDDSDELVFTDLPVSYGQVAPKKLKPGPISRSELSSGTNAFNLRAENITSTQNSSSSTRLRQEVFKKPHTLAPPPRNFDVAPSGRFAPAPGPSTIGDAVLKVSNKQVEHIRTASSSVAPSPSPFLKSEVLASPDVAHTPGGITAGQRRRVSLADKSRLLSRSTTLSLIEEPSADSGDLLSRTAMFPLVHDASRVESRYQTPSRESVVPTTPSSEKSTREDISNIRDLKRKCQLYEVDQKFDRDLIASQSQTIEELSNKNSQMEEKARNLESKYATEVKEIIQRADDSLAKLTDIHEKISQTSAGQIKELKQNLVSFRQEIRDSMNAVEPLLAGHDEMKSTLREIAEELEQQILKHNDEKTRLQQTNDLLQDQLSDRTGNYTESLEREKELQTSLITLGESHANVAKALSALHEQYNQINTKYVESKLSENTATKRVGELEGALDDLKTDNVRMNLLLADNEQAFSRKLQALEEDSDGMRSSLESAHEELSASKSSEQAAHSQAQALLQEKAVLSQNNTLLERNLELKSQLLNEARDRNEDLERKLNDERRSLEDVHSEKGQIMGQLVEKDRVTSAQIRDLNTALESSREREGSLTSEIATLNALVSTLRERTKAVDEVVAEHRALERALSEKRADIERVDVENGQLQSQVVQLELARDALNEEVKQLREASYTARERETASQKELHGVRQSLKEHRDASEKTRISVARVEAAMDQVKVALEKEKDAHRITEKQREAMLLSLNKLQVEQKTVLDKTSATEKKLRSSLGESQERIKMLELEHAEQENELKRLRHELNASNSAKAALESLITEFRNSVQQARSQREKIETQESKLVTLGNQVSSQKTELRMLEQQLSHADARLVESKTDANAHRAAAESARASAAAIEVQLKQKEQEIEAIRAGLQPNQCSHVDVTADIGPTSLLQIKVAEQEDAIKDLKSQISELERSSGSIVERYKGGNLTNPEKDLVGVITAGIVQEKNRTINNLKGELKRKENDNETHKATIANLKDSLAKQIKQTAELKGRLDSNGEKDPAGWQSFNHQQMTISSSPLSDPGRYASDHDPPAPDSPTVQLAERPGQGSRYHEQPQQHNPGRSARPMIQQNRAPVPTRLESGNAMDDIQEFEEPVTPHGTGTTGRKRAIVGIEPLDDEDQEEHEHETRRKTRMKAKKDNKVVGESSGTKGQPNKTDGSSTSTKGKATKRRKV</sequence>
<feature type="compositionally biased region" description="Polar residues" evidence="2">
    <location>
        <begin position="1232"/>
        <end position="1251"/>
    </location>
</feature>
<accession>A0A8H3CR21</accession>
<reference evidence="3" key="1">
    <citation type="submission" date="2021-01" db="EMBL/GenBank/DDBJ databases">
        <authorList>
            <person name="Kaushik A."/>
        </authorList>
    </citation>
    <scope>NUCLEOTIDE SEQUENCE</scope>
    <source>
        <strain evidence="3">AG6-10EEA</strain>
    </source>
</reference>